<dbReference type="InterPro" id="IPR036063">
    <property type="entry name" value="Smr_dom_sf"/>
</dbReference>
<evidence type="ECO:0000313" key="3">
    <source>
        <dbReference type="EMBL" id="KAK2641082.1"/>
    </source>
</evidence>
<comment type="caution">
    <text evidence="3">The sequence shown here is derived from an EMBL/GenBank/DDBJ whole genome shotgun (WGS) entry which is preliminary data.</text>
</comment>
<proteinExistence type="predicted"/>
<dbReference type="Gene3D" id="3.30.1370.110">
    <property type="match status" value="1"/>
</dbReference>
<sequence length="529" mass="58942">MKHAAATNKKKKKRSRAAAAKQPITADNRSRDKRRDEEEEEEQKKIIIESLAEAFGSSVSVSVEEAASAYREANGNVNKAMEILTSLSEICSEDPSTTSSIMSGSSGLDVASSSGSSIECFEECGRVHSMANSNGKKGWNKQKKSVAVTGTVANMLGREYARASPKTAAKVRSFDDRNGFDKEEAEQFLFSMLGVECELSIAVVRDVLCQCGYNVEKAMEVLLDFSSTSNEQSRNSNDEVNYNEETRLELCDNWTDRASDCTSHSSESDFYDCIWSTGYNSCFLNLRNYMKVLTSSEVPPPISRSDESDLPQKVLESLFNISKSPEHEPNTMNWRNVVKKLQSLGPQFDVPSSVTESQQETCAKGDEYQAFRKGSNQHWDSMKSCYQKATEAYSKGKREYAAYLSDKGKTQTRLARVADEKASHDIFKARNKGIENVITIDLHGQHVKPAMKLFKLHLVLGSYVPSVQTLRVITGCGTHGVGKSKLKQSVVKILENEDLRWSEENRGTVLIKLEGYREFSFLDSDSDSE</sequence>
<dbReference type="InterPro" id="IPR013899">
    <property type="entry name" value="DUF1771"/>
</dbReference>
<dbReference type="EMBL" id="JANJYI010000007">
    <property type="protein sequence ID" value="KAK2641082.1"/>
    <property type="molecule type" value="Genomic_DNA"/>
</dbReference>
<feature type="compositionally biased region" description="Basic and acidic residues" evidence="1">
    <location>
        <begin position="28"/>
        <end position="43"/>
    </location>
</feature>
<accession>A0AAD9TSB1</accession>
<dbReference type="InterPro" id="IPR055319">
    <property type="entry name" value="At5g58720-like"/>
</dbReference>
<dbReference type="Proteomes" id="UP001280121">
    <property type="component" value="Unassembled WGS sequence"/>
</dbReference>
<evidence type="ECO:0000256" key="1">
    <source>
        <dbReference type="SAM" id="MobiDB-lite"/>
    </source>
</evidence>
<dbReference type="PANTHER" id="PTHR47676">
    <property type="entry name" value="OS01G0225100 PROTEIN"/>
    <property type="match status" value="1"/>
</dbReference>
<dbReference type="SUPFAM" id="SSF160443">
    <property type="entry name" value="SMR domain-like"/>
    <property type="match status" value="1"/>
</dbReference>
<gene>
    <name evidence="3" type="ORF">Ddye_022845</name>
</gene>
<keyword evidence="4" id="KW-1185">Reference proteome</keyword>
<name>A0AAD9TSB1_9ROSI</name>
<feature type="region of interest" description="Disordered" evidence="1">
    <location>
        <begin position="1"/>
        <end position="43"/>
    </location>
</feature>
<dbReference type="SMART" id="SM01162">
    <property type="entry name" value="DUF1771"/>
    <property type="match status" value="1"/>
</dbReference>
<reference evidence="3" key="1">
    <citation type="journal article" date="2023" name="Plant J.">
        <title>Genome sequences and population genomics provide insights into the demographic history, inbreeding, and mutation load of two 'living fossil' tree species of Dipteronia.</title>
        <authorList>
            <person name="Feng Y."/>
            <person name="Comes H.P."/>
            <person name="Chen J."/>
            <person name="Zhu S."/>
            <person name="Lu R."/>
            <person name="Zhang X."/>
            <person name="Li P."/>
            <person name="Qiu J."/>
            <person name="Olsen K.M."/>
            <person name="Qiu Y."/>
        </authorList>
    </citation>
    <scope>NUCLEOTIDE SEQUENCE</scope>
    <source>
        <strain evidence="3">KIB01</strain>
    </source>
</reference>
<dbReference type="PROSITE" id="PS50828">
    <property type="entry name" value="SMR"/>
    <property type="match status" value="1"/>
</dbReference>
<feature type="compositionally biased region" description="Basic residues" evidence="1">
    <location>
        <begin position="1"/>
        <end position="16"/>
    </location>
</feature>
<evidence type="ECO:0000313" key="4">
    <source>
        <dbReference type="Proteomes" id="UP001280121"/>
    </source>
</evidence>
<dbReference type="Pfam" id="PF24767">
    <property type="entry name" value="UBA_At5g58720"/>
    <property type="match status" value="1"/>
</dbReference>
<organism evidence="3 4">
    <name type="scientific">Dipteronia dyeriana</name>
    <dbReference type="NCBI Taxonomy" id="168575"/>
    <lineage>
        <taxon>Eukaryota</taxon>
        <taxon>Viridiplantae</taxon>
        <taxon>Streptophyta</taxon>
        <taxon>Embryophyta</taxon>
        <taxon>Tracheophyta</taxon>
        <taxon>Spermatophyta</taxon>
        <taxon>Magnoliopsida</taxon>
        <taxon>eudicotyledons</taxon>
        <taxon>Gunneridae</taxon>
        <taxon>Pentapetalae</taxon>
        <taxon>rosids</taxon>
        <taxon>malvids</taxon>
        <taxon>Sapindales</taxon>
        <taxon>Sapindaceae</taxon>
        <taxon>Hippocastanoideae</taxon>
        <taxon>Acereae</taxon>
        <taxon>Dipteronia</taxon>
    </lineage>
</organism>
<evidence type="ECO:0000259" key="2">
    <source>
        <dbReference type="PROSITE" id="PS50828"/>
    </source>
</evidence>
<dbReference type="PANTHER" id="PTHR47676:SF1">
    <property type="entry name" value="SMR DOMAIN-CONTAINING PROTEIN"/>
    <property type="match status" value="1"/>
</dbReference>
<dbReference type="InterPro" id="IPR002625">
    <property type="entry name" value="Smr_dom"/>
</dbReference>
<dbReference type="SMART" id="SM00463">
    <property type="entry name" value="SMR"/>
    <property type="match status" value="1"/>
</dbReference>
<feature type="domain" description="Smr" evidence="2">
    <location>
        <begin position="440"/>
        <end position="514"/>
    </location>
</feature>
<dbReference type="InterPro" id="IPR056254">
    <property type="entry name" value="At5g58720/SDE5-like_UBA-like"/>
</dbReference>
<protein>
    <recommendedName>
        <fullName evidence="2">Smr domain-containing protein</fullName>
    </recommendedName>
</protein>
<dbReference type="Pfam" id="PF08590">
    <property type="entry name" value="DUF1771"/>
    <property type="match status" value="1"/>
</dbReference>
<dbReference type="AlphaFoldDB" id="A0AAD9TSB1"/>